<dbReference type="GO" id="GO:0000287">
    <property type="term" value="F:magnesium ion binding"/>
    <property type="evidence" value="ECO:0007669"/>
    <property type="project" value="UniProtKB-UniRule"/>
</dbReference>
<evidence type="ECO:0000256" key="5">
    <source>
        <dbReference type="ARBA" id="ARBA00022755"/>
    </source>
</evidence>
<dbReference type="InterPro" id="IPR036921">
    <property type="entry name" value="PurM-like_N_sf"/>
</dbReference>
<keyword evidence="2 8" id="KW-0436">Ligase</keyword>
<evidence type="ECO:0000256" key="1">
    <source>
        <dbReference type="ARBA" id="ARBA00022490"/>
    </source>
</evidence>
<dbReference type="GO" id="GO:0004642">
    <property type="term" value="F:phosphoribosylformylglycinamidine synthase activity"/>
    <property type="evidence" value="ECO:0007669"/>
    <property type="project" value="UniProtKB-UniRule"/>
</dbReference>
<feature type="binding site" evidence="8">
    <location>
        <position position="100"/>
    </location>
    <ligand>
        <name>substrate</name>
    </ligand>
</feature>
<feature type="domain" description="Phosphoribosylformylglycinamidine synthase linker" evidence="11">
    <location>
        <begin position="2"/>
        <end position="37"/>
    </location>
</feature>
<dbReference type="HAMAP" id="MF_00420">
    <property type="entry name" value="PurL_2"/>
    <property type="match status" value="1"/>
</dbReference>
<keyword evidence="4 8" id="KW-0547">Nucleotide-binding</keyword>
<evidence type="ECO:0000256" key="2">
    <source>
        <dbReference type="ARBA" id="ARBA00022598"/>
    </source>
</evidence>
<feature type="binding site" evidence="8">
    <location>
        <begin position="297"/>
        <end position="299"/>
    </location>
    <ligand>
        <name>substrate</name>
    </ligand>
</feature>
<comment type="caution">
    <text evidence="8">Lacks conserved residue(s) required for the propagation of feature annotation.</text>
</comment>
<organism evidence="12 13">
    <name type="scientific">Methanothermus fervidus (strain ATCC 43054 / DSM 2088 / JCM 10308 / V24 S)</name>
    <dbReference type="NCBI Taxonomy" id="523846"/>
    <lineage>
        <taxon>Archaea</taxon>
        <taxon>Methanobacteriati</taxon>
        <taxon>Methanobacteriota</taxon>
        <taxon>Methanomada group</taxon>
        <taxon>Methanobacteria</taxon>
        <taxon>Methanobacteriales</taxon>
        <taxon>Methanothermaceae</taxon>
        <taxon>Methanothermus</taxon>
    </lineage>
</organism>
<dbReference type="SUPFAM" id="SSF55326">
    <property type="entry name" value="PurM N-terminal domain-like"/>
    <property type="match status" value="2"/>
</dbReference>
<feature type="binding site" evidence="8">
    <location>
        <position position="77"/>
    </location>
    <ligand>
        <name>Mg(2+)</name>
        <dbReference type="ChEBI" id="CHEBI:18420"/>
        <label>1</label>
    </ligand>
</feature>
<dbReference type="UniPathway" id="UPA00074">
    <property type="reaction ID" value="UER00128"/>
</dbReference>
<dbReference type="Proteomes" id="UP000002315">
    <property type="component" value="Chromosome"/>
</dbReference>
<comment type="subunit">
    <text evidence="8">Monomer. Part of the FGAM synthase complex composed of 1 PurL, 1 PurQ and 2 PurS subunits.</text>
</comment>
<dbReference type="Pfam" id="PF18072">
    <property type="entry name" value="FGAR-AT_linker"/>
    <property type="match status" value="1"/>
</dbReference>
<feature type="binding site" evidence="8">
    <location>
        <position position="512"/>
    </location>
    <ligand>
        <name>ATP</name>
        <dbReference type="ChEBI" id="CHEBI:30616"/>
    </ligand>
</feature>
<dbReference type="Gene3D" id="3.90.650.10">
    <property type="entry name" value="PurM-like C-terminal domain"/>
    <property type="match status" value="2"/>
</dbReference>
<feature type="domain" description="PurM-like C-terminal" evidence="10">
    <location>
        <begin position="186"/>
        <end position="341"/>
    </location>
</feature>
<dbReference type="FunFam" id="3.30.1330.10:FF:000004">
    <property type="entry name" value="Phosphoribosylformylglycinamidine synthase subunit PurL"/>
    <property type="match status" value="1"/>
</dbReference>
<evidence type="ECO:0000256" key="7">
    <source>
        <dbReference type="ARBA" id="ARBA00022842"/>
    </source>
</evidence>
<gene>
    <name evidence="8" type="primary">purL</name>
    <name evidence="12" type="ordered locus">Mfer_1118</name>
</gene>
<evidence type="ECO:0000256" key="8">
    <source>
        <dbReference type="HAMAP-Rule" id="MF_00420"/>
    </source>
</evidence>
<dbReference type="HOGENOM" id="CLU_003100_0_1_2"/>
<dbReference type="Pfam" id="PF02769">
    <property type="entry name" value="AIRS_C"/>
    <property type="match status" value="2"/>
</dbReference>
<dbReference type="CDD" id="cd02204">
    <property type="entry name" value="PurL_repeat2"/>
    <property type="match status" value="1"/>
</dbReference>
<feature type="domain" description="PurM-like N-terminal" evidence="9">
    <location>
        <begin position="419"/>
        <end position="537"/>
    </location>
</feature>
<sequence>MLTNSELKYIKKRLGRDPNPLEYGMLDVMFSEHCSYKSSRPVIKMFPTEGDKVIVGPGDDAGVIEINKKFALAVGIESHNHPSAIEPYSGAGTGIGGILRDIISMGAWPIALLDSLHFGHLEDQRSCYLFENVVKGISDYGNRVGVPTVAGEVEFDENFKLNPLVNVMCIGIVPKKKIKRGIAPNVGDVFFLMGGLTGRDGIHGVTFASEELTSESEIEDRPAVQIGDPFTKKIVMEASFEIMEKIPVSGVKDLGGGGLTCCISEMVAKCNNGAEVYVDKVPLREKNMTPYEIMLSESQERMMFVMPPKYVEKALKICKKHEIPAAAVVGKVTDTGRLVVKKNNKIIADIPADLLANPPVVYRESKKPKKIKTKIPDVEHPHPEEALKKVLSSQNIADKSWVYYQYDYDVQIRTIVKPGDDAAVLRIDDKTAIAATVDSNCAHTKLSPYHGGAGSVAEAIRNVVSMGAWPICIVDCLNFGNPEKPEIFWQFKECVKGMAKVAKEFKVPVISGNVSFYNETEGIAVNPSPVVGVVGKVPINNIRTLEFKNKGDKIIMVSKTYKELGGSEYYKVVHGISSGIVPKVRIQDEIAAAKSIYNLVSKDNENKITAIHDCSKGGLAIALSEMAIRSGIGAKIDLDLVPKSENIDKIETLFSESHGRYIMTVDKSVANDFIKEINVPAKIIGKVTSKKLKINDIINISVKELQESYYGVIENFVV</sequence>
<dbReference type="NCBIfam" id="TIGR01736">
    <property type="entry name" value="FGAM_synth_II"/>
    <property type="match status" value="1"/>
</dbReference>
<dbReference type="GO" id="GO:0005524">
    <property type="term" value="F:ATP binding"/>
    <property type="evidence" value="ECO:0007669"/>
    <property type="project" value="UniProtKB-UniRule"/>
</dbReference>
<evidence type="ECO:0000256" key="4">
    <source>
        <dbReference type="ARBA" id="ARBA00022741"/>
    </source>
</evidence>
<dbReference type="PANTHER" id="PTHR43555:SF1">
    <property type="entry name" value="PHOSPHORIBOSYLFORMYLGLYCINAMIDINE SYNTHASE SUBUNIT PURL"/>
    <property type="match status" value="1"/>
</dbReference>
<keyword evidence="3 8" id="KW-0479">Metal-binding</keyword>
<dbReference type="EMBL" id="CP002278">
    <property type="protein sequence ID" value="ADP77911.1"/>
    <property type="molecule type" value="Genomic_DNA"/>
</dbReference>
<feature type="domain" description="PurM-like C-terminal" evidence="10">
    <location>
        <begin position="550"/>
        <end position="691"/>
    </location>
</feature>
<comment type="function">
    <text evidence="8">Part of the phosphoribosylformylglycinamidine synthase complex involved in the purines biosynthetic pathway. Catalyzes the ATP-dependent conversion of formylglycinamide ribonucleotide (FGAR) and glutamine to yield formylglycinamidine ribonucleotide (FGAM) and glutamate. The FGAM synthase complex is composed of three subunits. PurQ produces an ammonia molecule by converting glutamine to glutamate. PurL transfers the ammonia molecule to FGAR to form FGAM in an ATP-dependent manner. PurS interacts with PurQ and PurL and is thought to assist in the transfer of the ammonia molecule from PurQ to PurL.</text>
</comment>
<dbReference type="InterPro" id="IPR041609">
    <property type="entry name" value="PurL_linker"/>
</dbReference>
<keyword evidence="6 8" id="KW-0067">ATP-binding</keyword>
<keyword evidence="7 8" id="KW-0460">Magnesium</keyword>
<evidence type="ECO:0000259" key="9">
    <source>
        <dbReference type="Pfam" id="PF00586"/>
    </source>
</evidence>
<comment type="pathway">
    <text evidence="8">Purine metabolism; IMP biosynthesis via de novo pathway; 5-amino-1-(5-phospho-D-ribosyl)imidazole from N(2)-formyl-N(1)-(5-phospho-D-ribosyl)glycinamide: step 1/2.</text>
</comment>
<feature type="binding site" evidence="8">
    <location>
        <position position="253"/>
    </location>
    <ligand>
        <name>Mg(2+)</name>
        <dbReference type="ChEBI" id="CHEBI:18420"/>
        <label>2</label>
    </ligand>
</feature>
<feature type="active site" evidence="8">
    <location>
        <position position="33"/>
    </location>
</feature>
<dbReference type="GO" id="GO:0005737">
    <property type="term" value="C:cytoplasm"/>
    <property type="evidence" value="ECO:0007669"/>
    <property type="project" value="UniProtKB-SubCell"/>
</dbReference>
<feature type="binding site" evidence="8">
    <location>
        <position position="515"/>
    </location>
    <ligand>
        <name>substrate</name>
    </ligand>
</feature>
<dbReference type="CDD" id="cd02203">
    <property type="entry name" value="PurL_repeat1"/>
    <property type="match status" value="1"/>
</dbReference>
<feature type="binding site" evidence="8">
    <location>
        <begin position="78"/>
        <end position="81"/>
    </location>
    <ligand>
        <name>substrate</name>
    </ligand>
</feature>
<dbReference type="STRING" id="523846.Mfer_1118"/>
<reference evidence="12 13" key="1">
    <citation type="journal article" date="2010" name="Stand. Genomic Sci.">
        <title>Complete genome sequence of Methanothermus fervidus type strain (V24S).</title>
        <authorList>
            <person name="Anderson I."/>
            <person name="Djao O.D."/>
            <person name="Misra M."/>
            <person name="Chertkov O."/>
            <person name="Nolan M."/>
            <person name="Lucas S."/>
            <person name="Lapidus A."/>
            <person name="Del Rio T.G."/>
            <person name="Tice H."/>
            <person name="Cheng J.F."/>
            <person name="Tapia R."/>
            <person name="Han C."/>
            <person name="Goodwin L."/>
            <person name="Pitluck S."/>
            <person name="Liolios K."/>
            <person name="Ivanova N."/>
            <person name="Mavromatis K."/>
            <person name="Mikhailova N."/>
            <person name="Pati A."/>
            <person name="Brambilla E."/>
            <person name="Chen A."/>
            <person name="Palaniappan K."/>
            <person name="Land M."/>
            <person name="Hauser L."/>
            <person name="Chang Y.J."/>
            <person name="Jeffries C.D."/>
            <person name="Sikorski J."/>
            <person name="Spring S."/>
            <person name="Rohde M."/>
            <person name="Eichinger K."/>
            <person name="Huber H."/>
            <person name="Wirth R."/>
            <person name="Goker M."/>
            <person name="Detter J.C."/>
            <person name="Woyke T."/>
            <person name="Bristow J."/>
            <person name="Eisen J.A."/>
            <person name="Markowitz V."/>
            <person name="Hugenholtz P."/>
            <person name="Klenk H.P."/>
            <person name="Kyrpides N.C."/>
        </authorList>
    </citation>
    <scope>NUCLEOTIDE SEQUENCE [LARGE SCALE GENOMIC DNA]</scope>
    <source>
        <strain evidence="13">ATCC 43054 / DSM 2088 / JCM 10308 / V24 S</strain>
    </source>
</reference>
<evidence type="ECO:0000259" key="10">
    <source>
        <dbReference type="Pfam" id="PF02769"/>
    </source>
</evidence>
<evidence type="ECO:0000256" key="6">
    <source>
        <dbReference type="ARBA" id="ARBA00022840"/>
    </source>
</evidence>
<keyword evidence="5 8" id="KW-0658">Purine biosynthesis</keyword>
<feature type="binding site" evidence="8">
    <location>
        <position position="101"/>
    </location>
    <ligand>
        <name>Mg(2+)</name>
        <dbReference type="ChEBI" id="CHEBI:18420"/>
        <label>2</label>
    </ligand>
</feature>
<comment type="similarity">
    <text evidence="8">Belongs to the FGAMS family.</text>
</comment>
<keyword evidence="13" id="KW-1185">Reference proteome</keyword>
<dbReference type="PIRSF" id="PIRSF001587">
    <property type="entry name" value="FGAM_synthase_II"/>
    <property type="match status" value="1"/>
</dbReference>
<name>E3GWE6_METFV</name>
<dbReference type="InterPro" id="IPR036676">
    <property type="entry name" value="PurM-like_C_sf"/>
</dbReference>
<proteinExistence type="inferred from homology"/>
<dbReference type="SUPFAM" id="SSF56042">
    <property type="entry name" value="PurM C-terminal domain-like"/>
    <property type="match status" value="2"/>
</dbReference>
<dbReference type="NCBIfam" id="NF002290">
    <property type="entry name" value="PRK01213.1"/>
    <property type="match status" value="1"/>
</dbReference>
<comment type="subcellular location">
    <subcellularLocation>
        <location evidence="8">Cytoplasm</location>
    </subcellularLocation>
</comment>
<dbReference type="PANTHER" id="PTHR43555">
    <property type="entry name" value="PHOSPHORIBOSYLFORMYLGLYCINAMIDINE SYNTHASE SUBUNIT PURL"/>
    <property type="match status" value="1"/>
</dbReference>
<dbReference type="KEGG" id="mfv:Mfer_1118"/>
<feature type="active site" description="Proton acceptor" evidence="8">
    <location>
        <position position="79"/>
    </location>
</feature>
<feature type="binding site" evidence="8">
    <location>
        <position position="475"/>
    </location>
    <ligand>
        <name>ATP</name>
        <dbReference type="ChEBI" id="CHEBI:30616"/>
    </ligand>
</feature>
<dbReference type="InterPro" id="IPR010918">
    <property type="entry name" value="PurM-like_C_dom"/>
</dbReference>
<dbReference type="AlphaFoldDB" id="E3GWE6"/>
<evidence type="ECO:0000313" key="12">
    <source>
        <dbReference type="EMBL" id="ADP77911.1"/>
    </source>
</evidence>
<dbReference type="Pfam" id="PF00586">
    <property type="entry name" value="AIRS"/>
    <property type="match status" value="2"/>
</dbReference>
<evidence type="ECO:0000259" key="11">
    <source>
        <dbReference type="Pfam" id="PF18072"/>
    </source>
</evidence>
<feature type="binding site" evidence="8">
    <location>
        <position position="225"/>
    </location>
    <ligand>
        <name>substrate</name>
    </ligand>
</feature>
<feature type="binding site" evidence="8">
    <location>
        <position position="36"/>
    </location>
    <ligand>
        <name>ATP</name>
        <dbReference type="ChEBI" id="CHEBI:30616"/>
    </ligand>
</feature>
<dbReference type="InterPro" id="IPR010074">
    <property type="entry name" value="PRibForGlyAmidine_synth_PurL"/>
</dbReference>
<feature type="domain" description="PurM-like N-terminal" evidence="9">
    <location>
        <begin position="58"/>
        <end position="173"/>
    </location>
</feature>
<dbReference type="InterPro" id="IPR016188">
    <property type="entry name" value="PurM-like_N"/>
</dbReference>
<accession>E3GWE6</accession>
<dbReference type="GO" id="GO:0006189">
    <property type="term" value="P:'de novo' IMP biosynthetic process"/>
    <property type="evidence" value="ECO:0007669"/>
    <property type="project" value="UniProtKB-UniRule"/>
</dbReference>
<protein>
    <recommendedName>
        <fullName evidence="8">Phosphoribosylformylglycinamidine synthase subunit PurL</fullName>
        <shortName evidence="8">FGAM synthase</shortName>
        <ecNumber evidence="8">6.3.5.3</ecNumber>
    </recommendedName>
    <alternativeName>
        <fullName evidence="8">Formylglycinamide ribonucleotide amidotransferase subunit II</fullName>
        <shortName evidence="8">FGAR amidotransferase II</shortName>
        <shortName evidence="8">FGAR-AT II</shortName>
    </alternativeName>
    <alternativeName>
        <fullName evidence="8">Glutamine amidotransferase PurL</fullName>
    </alternativeName>
    <alternativeName>
        <fullName evidence="8">Phosphoribosylformylglycinamidine synthase subunit II</fullName>
    </alternativeName>
</protein>
<feature type="binding site" evidence="8">
    <location>
        <position position="513"/>
    </location>
    <ligand>
        <name>Mg(2+)</name>
        <dbReference type="ChEBI" id="CHEBI:18420"/>
        <label>1</label>
    </ligand>
</feature>
<dbReference type="EC" id="6.3.5.3" evidence="8"/>
<dbReference type="OrthoDB" id="8251at2157"/>
<comment type="catalytic activity">
    <reaction evidence="8">
        <text>N(2)-formyl-N(1)-(5-phospho-beta-D-ribosyl)glycinamide + L-glutamine + ATP + H2O = 2-formamido-N(1)-(5-O-phospho-beta-D-ribosyl)acetamidine + L-glutamate + ADP + phosphate + H(+)</text>
        <dbReference type="Rhea" id="RHEA:17129"/>
        <dbReference type="ChEBI" id="CHEBI:15377"/>
        <dbReference type="ChEBI" id="CHEBI:15378"/>
        <dbReference type="ChEBI" id="CHEBI:29985"/>
        <dbReference type="ChEBI" id="CHEBI:30616"/>
        <dbReference type="ChEBI" id="CHEBI:43474"/>
        <dbReference type="ChEBI" id="CHEBI:58359"/>
        <dbReference type="ChEBI" id="CHEBI:147286"/>
        <dbReference type="ChEBI" id="CHEBI:147287"/>
        <dbReference type="ChEBI" id="CHEBI:456216"/>
        <dbReference type="EC" id="6.3.5.3"/>
    </reaction>
</comment>
<dbReference type="Gene3D" id="3.30.1330.10">
    <property type="entry name" value="PurM-like, N-terminal domain"/>
    <property type="match status" value="2"/>
</dbReference>
<evidence type="ECO:0000313" key="13">
    <source>
        <dbReference type="Proteomes" id="UP000002315"/>
    </source>
</evidence>
<keyword evidence="1 8" id="KW-0963">Cytoplasm</keyword>
<evidence type="ECO:0000256" key="3">
    <source>
        <dbReference type="ARBA" id="ARBA00022723"/>
    </source>
</evidence>